<accession>A0A9D1N5C7</accession>
<feature type="transmembrane region" description="Helical" evidence="1">
    <location>
        <begin position="12"/>
        <end position="29"/>
    </location>
</feature>
<dbReference type="AlphaFoldDB" id="A0A9D1N5C7"/>
<keyword evidence="1" id="KW-0472">Membrane</keyword>
<dbReference type="EMBL" id="DVOB01000035">
    <property type="protein sequence ID" value="HIU95385.1"/>
    <property type="molecule type" value="Genomic_DNA"/>
</dbReference>
<reference evidence="2" key="1">
    <citation type="submission" date="2020-10" db="EMBL/GenBank/DDBJ databases">
        <authorList>
            <person name="Gilroy R."/>
        </authorList>
    </citation>
    <scope>NUCLEOTIDE SEQUENCE</scope>
    <source>
        <strain evidence="2">ChiSjej4B22-8349</strain>
    </source>
</reference>
<gene>
    <name evidence="2" type="ORF">IAD25_01555</name>
</gene>
<evidence type="ECO:0000313" key="3">
    <source>
        <dbReference type="Proteomes" id="UP000824130"/>
    </source>
</evidence>
<feature type="transmembrane region" description="Helical" evidence="1">
    <location>
        <begin position="35"/>
        <end position="57"/>
    </location>
</feature>
<name>A0A9D1N5C7_9FIRM</name>
<comment type="caution">
    <text evidence="2">The sequence shown here is derived from an EMBL/GenBank/DDBJ whole genome shotgun (WGS) entry which is preliminary data.</text>
</comment>
<dbReference type="Proteomes" id="UP000824130">
    <property type="component" value="Unassembled WGS sequence"/>
</dbReference>
<evidence type="ECO:0000313" key="2">
    <source>
        <dbReference type="EMBL" id="HIU95385.1"/>
    </source>
</evidence>
<reference evidence="2" key="2">
    <citation type="journal article" date="2021" name="PeerJ">
        <title>Extensive microbial diversity within the chicken gut microbiome revealed by metagenomics and culture.</title>
        <authorList>
            <person name="Gilroy R."/>
            <person name="Ravi A."/>
            <person name="Getino M."/>
            <person name="Pursley I."/>
            <person name="Horton D.L."/>
            <person name="Alikhan N.F."/>
            <person name="Baker D."/>
            <person name="Gharbi K."/>
            <person name="Hall N."/>
            <person name="Watson M."/>
            <person name="Adriaenssens E.M."/>
            <person name="Foster-Nyarko E."/>
            <person name="Jarju S."/>
            <person name="Secka A."/>
            <person name="Antonio M."/>
            <person name="Oren A."/>
            <person name="Chaudhuri R.R."/>
            <person name="La Ragione R."/>
            <person name="Hildebrand F."/>
            <person name="Pallen M.J."/>
        </authorList>
    </citation>
    <scope>NUCLEOTIDE SEQUENCE</scope>
    <source>
        <strain evidence="2">ChiSjej4B22-8349</strain>
    </source>
</reference>
<protein>
    <submittedName>
        <fullName evidence="2">Uncharacterized protein</fullName>
    </submittedName>
</protein>
<proteinExistence type="predicted"/>
<keyword evidence="1" id="KW-1133">Transmembrane helix</keyword>
<organism evidence="2 3">
    <name type="scientific">Candidatus Allocopromorpha excrementipullorum</name>
    <dbReference type="NCBI Taxonomy" id="2840743"/>
    <lineage>
        <taxon>Bacteria</taxon>
        <taxon>Bacillati</taxon>
        <taxon>Bacillota</taxon>
        <taxon>Clostridia</taxon>
        <taxon>Eubacteriales</taxon>
        <taxon>Eubacteriaceae</taxon>
        <taxon>Eubacteriaceae incertae sedis</taxon>
        <taxon>Candidatus Allocopromorpha</taxon>
    </lineage>
</organism>
<evidence type="ECO:0000256" key="1">
    <source>
        <dbReference type="SAM" id="Phobius"/>
    </source>
</evidence>
<keyword evidence="1" id="KW-0812">Transmembrane</keyword>
<sequence>MKEKKGTAAARVSIVVLFILSAIYLFTPMVGGYNWLGWILAILNLIAGPAVLIAYILEVRRGVFKEEEEAERAE</sequence>